<dbReference type="InterPro" id="IPR002775">
    <property type="entry name" value="DNA/RNA-bd_Alba-like"/>
</dbReference>
<dbReference type="Proteomes" id="UP000655225">
    <property type="component" value="Unassembled WGS sequence"/>
</dbReference>
<accession>A0A834YQT2</accession>
<evidence type="ECO:0000256" key="2">
    <source>
        <dbReference type="ARBA" id="ARBA00008018"/>
    </source>
</evidence>
<dbReference type="InterPro" id="IPR051958">
    <property type="entry name" value="Alba-like_NAB"/>
</dbReference>
<dbReference type="EMBL" id="JABCRI010000016">
    <property type="protein sequence ID" value="KAF8392050.1"/>
    <property type="molecule type" value="Genomic_DNA"/>
</dbReference>
<dbReference type="GO" id="GO:0003723">
    <property type="term" value="F:RNA binding"/>
    <property type="evidence" value="ECO:0007669"/>
    <property type="project" value="TreeGrafter"/>
</dbReference>
<dbReference type="AlphaFoldDB" id="A0A834YQT2"/>
<evidence type="ECO:0000259" key="5">
    <source>
        <dbReference type="Pfam" id="PF01918"/>
    </source>
</evidence>
<dbReference type="InterPro" id="IPR036882">
    <property type="entry name" value="Alba-like_dom_sf"/>
</dbReference>
<evidence type="ECO:0000256" key="3">
    <source>
        <dbReference type="ARBA" id="ARBA00023242"/>
    </source>
</evidence>
<organism evidence="6 7">
    <name type="scientific">Tetracentron sinense</name>
    <name type="common">Spur-leaf</name>
    <dbReference type="NCBI Taxonomy" id="13715"/>
    <lineage>
        <taxon>Eukaryota</taxon>
        <taxon>Viridiplantae</taxon>
        <taxon>Streptophyta</taxon>
        <taxon>Embryophyta</taxon>
        <taxon>Tracheophyta</taxon>
        <taxon>Spermatophyta</taxon>
        <taxon>Magnoliopsida</taxon>
        <taxon>Trochodendrales</taxon>
        <taxon>Trochodendraceae</taxon>
        <taxon>Tetracentron</taxon>
    </lineage>
</organism>
<feature type="domain" description="DNA/RNA-binding protein Alba-like" evidence="5">
    <location>
        <begin position="19"/>
        <end position="69"/>
    </location>
</feature>
<sequence>MDRYQRVVKPRPESTINENEIRITTQGLIRNYISYATTLLQDKQVREIVLKAMGQAISKAVAIAEIIKAFTCKQQKRIPALHQDTTTSSTSITDVWEPIEEGLIPLETTRHVSMISITLSTKELNKNNPGYQAPSNVEPPKPQHRYYQQQYWQQHQSKQEPAPTTGVIEEADMRAIKKMMVIGTGDKEVDEAEAGAIVVLDMKERLVDMKEGEEEVVEVEAVEVFLQVLDMKEREVDMKEGEGEGEVEVEVEVVEVFLQVLDMKEREVEVVEVFLQVLDMKEGEVEVEVEVVEVFLQVLDMKEREVEAVEVFLQVLDMKEGEVEAVEVFLQVLDMKEREVDMKEGEVEAVEVFLQVLDMKEGEVEAVEILLQLSIVLFIFLYDIDLGRLVLFVAFLLAKSK</sequence>
<reference evidence="6 7" key="1">
    <citation type="submission" date="2020-04" db="EMBL/GenBank/DDBJ databases">
        <title>Plant Genome Project.</title>
        <authorList>
            <person name="Zhang R.-G."/>
        </authorList>
    </citation>
    <scope>NUCLEOTIDE SEQUENCE [LARGE SCALE GENOMIC DNA]</scope>
    <source>
        <strain evidence="6">YNK0</strain>
        <tissue evidence="6">Leaf</tissue>
    </source>
</reference>
<dbReference type="SUPFAM" id="SSF82704">
    <property type="entry name" value="AlbA-like"/>
    <property type="match status" value="1"/>
</dbReference>
<evidence type="ECO:0000256" key="1">
    <source>
        <dbReference type="ARBA" id="ARBA00004123"/>
    </source>
</evidence>
<dbReference type="PANTHER" id="PTHR13516:SF3">
    <property type="entry name" value="ALBA DNA_RNA-BINDING PROTEIN"/>
    <property type="match status" value="1"/>
</dbReference>
<dbReference type="Gene3D" id="3.30.110.20">
    <property type="entry name" value="Alba-like domain"/>
    <property type="match status" value="1"/>
</dbReference>
<feature type="transmembrane region" description="Helical" evidence="4">
    <location>
        <begin position="369"/>
        <end position="398"/>
    </location>
</feature>
<evidence type="ECO:0000256" key="4">
    <source>
        <dbReference type="SAM" id="Phobius"/>
    </source>
</evidence>
<keyword evidence="3" id="KW-0539">Nucleus</keyword>
<evidence type="ECO:0000313" key="6">
    <source>
        <dbReference type="EMBL" id="KAF8392050.1"/>
    </source>
</evidence>
<dbReference type="Pfam" id="PF01918">
    <property type="entry name" value="Alba"/>
    <property type="match status" value="1"/>
</dbReference>
<keyword evidence="4" id="KW-0472">Membrane</keyword>
<keyword evidence="4" id="KW-1133">Transmembrane helix</keyword>
<keyword evidence="4" id="KW-0812">Transmembrane</keyword>
<evidence type="ECO:0000313" key="7">
    <source>
        <dbReference type="Proteomes" id="UP000655225"/>
    </source>
</evidence>
<protein>
    <recommendedName>
        <fullName evidence="5">DNA/RNA-binding protein Alba-like domain-containing protein</fullName>
    </recommendedName>
</protein>
<gene>
    <name evidence="6" type="ORF">HHK36_022390</name>
</gene>
<comment type="subcellular location">
    <subcellularLocation>
        <location evidence="1">Nucleus</location>
    </subcellularLocation>
</comment>
<proteinExistence type="inferred from homology"/>
<comment type="caution">
    <text evidence="6">The sequence shown here is derived from an EMBL/GenBank/DDBJ whole genome shotgun (WGS) entry which is preliminary data.</text>
</comment>
<dbReference type="PANTHER" id="PTHR13516">
    <property type="entry name" value="RIBONUCLEASE P SUBUNIT P25"/>
    <property type="match status" value="1"/>
</dbReference>
<dbReference type="GO" id="GO:0005634">
    <property type="term" value="C:nucleus"/>
    <property type="evidence" value="ECO:0007669"/>
    <property type="project" value="UniProtKB-SubCell"/>
</dbReference>
<comment type="similarity">
    <text evidence="2">Belongs to the histone-like Alba family.</text>
</comment>
<keyword evidence="7" id="KW-1185">Reference proteome</keyword>
<name>A0A834YQT2_TETSI</name>
<dbReference type="OrthoDB" id="424402at2759"/>